<dbReference type="PANTHER" id="PTHR30432:SF1">
    <property type="entry name" value="DNA-BINDING TRANSCRIPTIONAL DUAL REGULATOR MODE"/>
    <property type="match status" value="1"/>
</dbReference>
<feature type="coiled-coil region" evidence="1">
    <location>
        <begin position="81"/>
        <end position="112"/>
    </location>
</feature>
<dbReference type="InterPro" id="IPR036390">
    <property type="entry name" value="WH_DNA-bd_sf"/>
</dbReference>
<dbReference type="PANTHER" id="PTHR30432">
    <property type="entry name" value="TRANSCRIPTIONAL REGULATOR MODE"/>
    <property type="match status" value="1"/>
</dbReference>
<evidence type="ECO:0000256" key="1">
    <source>
        <dbReference type="SAM" id="Coils"/>
    </source>
</evidence>
<evidence type="ECO:0000313" key="2">
    <source>
        <dbReference type="EMBL" id="BFH73860.1"/>
    </source>
</evidence>
<dbReference type="EMBL" id="AP031322">
    <property type="protein sequence ID" value="BFH73860.1"/>
    <property type="molecule type" value="Genomic_DNA"/>
</dbReference>
<dbReference type="SUPFAM" id="SSF46785">
    <property type="entry name" value="Winged helix' DNA-binding domain"/>
    <property type="match status" value="1"/>
</dbReference>
<gene>
    <name evidence="2" type="ORF">SJAV_18040</name>
</gene>
<dbReference type="InterPro" id="IPR051815">
    <property type="entry name" value="Molybdate_resp_trans_reg"/>
</dbReference>
<dbReference type="InterPro" id="IPR036388">
    <property type="entry name" value="WH-like_DNA-bd_sf"/>
</dbReference>
<proteinExistence type="predicted"/>
<keyword evidence="1" id="KW-0175">Coiled coil</keyword>
<dbReference type="RefSeq" id="WP_369609419.1">
    <property type="nucleotide sequence ID" value="NZ_AP031322.1"/>
</dbReference>
<dbReference type="Gene3D" id="1.10.10.10">
    <property type="entry name" value="Winged helix-like DNA-binding domain superfamily/Winged helix DNA-binding domain"/>
    <property type="match status" value="1"/>
</dbReference>
<reference evidence="2" key="1">
    <citation type="submission" date="2024-03" db="EMBL/GenBank/DDBJ databases">
        <title>Complete genome sequence of Sulfurisphaera javensis strain KD-1.</title>
        <authorList>
            <person name="Sakai H."/>
            <person name="Nur N."/>
            <person name="Suwanto A."/>
            <person name="Kurosawa N."/>
        </authorList>
    </citation>
    <scope>NUCLEOTIDE SEQUENCE</scope>
    <source>
        <strain evidence="2">KD-1</strain>
    </source>
</reference>
<protein>
    <submittedName>
        <fullName evidence="2">Winged helix-turn-helix domain-containing protein</fullName>
    </submittedName>
</protein>
<accession>A0AAT9GT10</accession>
<name>A0AAT9GT10_9CREN</name>
<dbReference type="AlphaFoldDB" id="A0AAT9GT10"/>
<organism evidence="2">
    <name type="scientific">Sulfurisphaera javensis</name>
    <dbReference type="NCBI Taxonomy" id="2049879"/>
    <lineage>
        <taxon>Archaea</taxon>
        <taxon>Thermoproteota</taxon>
        <taxon>Thermoprotei</taxon>
        <taxon>Sulfolobales</taxon>
        <taxon>Sulfolobaceae</taxon>
        <taxon>Sulfurisphaera</taxon>
    </lineage>
</organism>
<dbReference type="KEGG" id="sjv:SJAV_18040"/>
<dbReference type="GeneID" id="92354757"/>
<sequence>MKFKFKLWIETDEGKPVIGKGGISLIKNVIETGSISTAAKRMHVSYKFAWEYVRKVNDILGGIEMHKGGKGAGGTLVSEKINEVIKIYEEAEKEVNEVLEKYNKRIEEILKK</sequence>